<accession>A0A0R2T4H2</accession>
<dbReference type="SUPFAM" id="SSF47616">
    <property type="entry name" value="GST C-terminal domain-like"/>
    <property type="match status" value="1"/>
</dbReference>
<dbReference type="GO" id="GO:0004364">
    <property type="term" value="F:glutathione transferase activity"/>
    <property type="evidence" value="ECO:0007669"/>
    <property type="project" value="TreeGrafter"/>
</dbReference>
<dbReference type="PANTHER" id="PTHR42673">
    <property type="entry name" value="MALEYLACETOACETATE ISOMERASE"/>
    <property type="match status" value="1"/>
</dbReference>
<dbReference type="PROSITE" id="PS50404">
    <property type="entry name" value="GST_NTER"/>
    <property type="match status" value="1"/>
</dbReference>
<evidence type="ECO:0000259" key="1">
    <source>
        <dbReference type="PROSITE" id="PS50404"/>
    </source>
</evidence>
<evidence type="ECO:0000313" key="3">
    <source>
        <dbReference type="Proteomes" id="UP000051242"/>
    </source>
</evidence>
<dbReference type="Gene3D" id="3.40.30.10">
    <property type="entry name" value="Glutaredoxin"/>
    <property type="match status" value="1"/>
</dbReference>
<comment type="caution">
    <text evidence="2">The sequence shown here is derived from an EMBL/GenBank/DDBJ whole genome shotgun (WGS) entry which is preliminary data.</text>
</comment>
<dbReference type="InterPro" id="IPR004045">
    <property type="entry name" value="Glutathione_S-Trfase_N"/>
</dbReference>
<sequence>MKDLRLVIGNKNYSSWSLVPWLLLNMHDVDFEEIQIALYQDNTAEKLGPYSPSLKVPVVQHHDVTVWDSLSICEYLSEEVLLGAGWPVGAKRRAAARSISAEMHSEFPHLKRDWPMNCSASVSMKPSEALRDEIARIDAIWSCCRRRFGENGNYLFGRFSIADCYMASVAIVFNSYGAELSAEANAYKEALLDNPFVQKWMLAGQQEEREAHGGRITLTSVG</sequence>
<protein>
    <recommendedName>
        <fullName evidence="1">GST N-terminal domain-containing protein</fullName>
    </recommendedName>
</protein>
<dbReference type="SUPFAM" id="SSF52833">
    <property type="entry name" value="Thioredoxin-like"/>
    <property type="match status" value="1"/>
</dbReference>
<dbReference type="GO" id="GO:0006559">
    <property type="term" value="P:L-phenylalanine catabolic process"/>
    <property type="evidence" value="ECO:0007669"/>
    <property type="project" value="TreeGrafter"/>
</dbReference>
<dbReference type="EMBL" id="LICD01000047">
    <property type="protein sequence ID" value="KRO82181.1"/>
    <property type="molecule type" value="Genomic_DNA"/>
</dbReference>
<organism evidence="2 3">
    <name type="scientific">OM182 bacterium BACL3 MAG-120619-bin3</name>
    <dbReference type="NCBI Taxonomy" id="1655593"/>
    <lineage>
        <taxon>Bacteria</taxon>
        <taxon>Pseudomonadati</taxon>
        <taxon>Pseudomonadota</taxon>
        <taxon>Gammaproteobacteria</taxon>
        <taxon>OMG group</taxon>
        <taxon>OM182 clade</taxon>
    </lineage>
</organism>
<dbReference type="InterPro" id="IPR036282">
    <property type="entry name" value="Glutathione-S-Trfase_C_sf"/>
</dbReference>
<dbReference type="Gene3D" id="1.20.1050.10">
    <property type="match status" value="1"/>
</dbReference>
<feature type="domain" description="GST N-terminal" evidence="1">
    <location>
        <begin position="4"/>
        <end position="84"/>
    </location>
</feature>
<dbReference type="AlphaFoldDB" id="A0A0R2T4H2"/>
<evidence type="ECO:0000313" key="2">
    <source>
        <dbReference type="EMBL" id="KRO82181.1"/>
    </source>
</evidence>
<gene>
    <name evidence="2" type="ORF">ABR85_01995</name>
</gene>
<dbReference type="CDD" id="cd03194">
    <property type="entry name" value="GST_C_3"/>
    <property type="match status" value="1"/>
</dbReference>
<dbReference type="Pfam" id="PF13409">
    <property type="entry name" value="GST_N_2"/>
    <property type="match status" value="1"/>
</dbReference>
<dbReference type="CDD" id="cd03043">
    <property type="entry name" value="GST_N_1"/>
    <property type="match status" value="1"/>
</dbReference>
<dbReference type="GO" id="GO:0016034">
    <property type="term" value="F:maleylacetoacetate isomerase activity"/>
    <property type="evidence" value="ECO:0007669"/>
    <property type="project" value="TreeGrafter"/>
</dbReference>
<reference evidence="2 3" key="1">
    <citation type="submission" date="2015-10" db="EMBL/GenBank/DDBJ databases">
        <title>Metagenome-Assembled Genomes uncover a global brackish microbiome.</title>
        <authorList>
            <person name="Hugerth L.W."/>
            <person name="Larsson J."/>
            <person name="Alneberg J."/>
            <person name="Lindh M.V."/>
            <person name="Legrand C."/>
            <person name="Pinhassi J."/>
            <person name="Andersson A.F."/>
        </authorList>
    </citation>
    <scope>NUCLEOTIDE SEQUENCE [LARGE SCALE GENOMIC DNA]</scope>
    <source>
        <strain evidence="2">BACL22 MAG-120619-bin3</strain>
    </source>
</reference>
<dbReference type="InterPro" id="IPR036249">
    <property type="entry name" value="Thioredoxin-like_sf"/>
</dbReference>
<proteinExistence type="predicted"/>
<dbReference type="GO" id="GO:0006749">
    <property type="term" value="P:glutathione metabolic process"/>
    <property type="evidence" value="ECO:0007669"/>
    <property type="project" value="TreeGrafter"/>
</dbReference>
<dbReference type="PANTHER" id="PTHR42673:SF4">
    <property type="entry name" value="MALEYLACETOACETATE ISOMERASE"/>
    <property type="match status" value="1"/>
</dbReference>
<name>A0A0R2T4H2_9GAMM</name>
<dbReference type="Proteomes" id="UP000051242">
    <property type="component" value="Unassembled WGS sequence"/>
</dbReference>